<dbReference type="GO" id="GO:0004519">
    <property type="term" value="F:endonuclease activity"/>
    <property type="evidence" value="ECO:0007669"/>
    <property type="project" value="InterPro"/>
</dbReference>
<dbReference type="HOGENOM" id="CLU_581602_0_0_1"/>
<evidence type="ECO:0000313" key="2">
    <source>
        <dbReference type="JaponicusDB" id="SJAG_01581"/>
    </source>
</evidence>
<dbReference type="OrthoDB" id="10263222at2759"/>
<dbReference type="GO" id="GO:0000792">
    <property type="term" value="C:heterochromatin"/>
    <property type="evidence" value="ECO:0007669"/>
    <property type="project" value="EnsemblFungi"/>
</dbReference>
<dbReference type="Proteomes" id="UP000001744">
    <property type="component" value="Unassembled WGS sequence"/>
</dbReference>
<dbReference type="eggNOG" id="KOG2425">
    <property type="taxonomic scope" value="Eukaryota"/>
</dbReference>
<reference evidence="1 3" key="1">
    <citation type="journal article" date="2011" name="Science">
        <title>Comparative functional genomics of the fission yeasts.</title>
        <authorList>
            <person name="Rhind N."/>
            <person name="Chen Z."/>
            <person name="Yassour M."/>
            <person name="Thompson D.A."/>
            <person name="Haas B.J."/>
            <person name="Habib N."/>
            <person name="Wapinski I."/>
            <person name="Roy S."/>
            <person name="Lin M.F."/>
            <person name="Heiman D.I."/>
            <person name="Young S.K."/>
            <person name="Furuya K."/>
            <person name="Guo Y."/>
            <person name="Pidoux A."/>
            <person name="Chen H.M."/>
            <person name="Robbertse B."/>
            <person name="Goldberg J.M."/>
            <person name="Aoki K."/>
            <person name="Bayne E.H."/>
            <person name="Berlin A.M."/>
            <person name="Desjardins C.A."/>
            <person name="Dobbs E."/>
            <person name="Dukaj L."/>
            <person name="Fan L."/>
            <person name="FitzGerald M.G."/>
            <person name="French C."/>
            <person name="Gujja S."/>
            <person name="Hansen K."/>
            <person name="Keifenheim D."/>
            <person name="Levin J.Z."/>
            <person name="Mosher R.A."/>
            <person name="Mueller C.A."/>
            <person name="Pfiffner J."/>
            <person name="Priest M."/>
            <person name="Russ C."/>
            <person name="Smialowska A."/>
            <person name="Swoboda P."/>
            <person name="Sykes S.M."/>
            <person name="Vaughn M."/>
            <person name="Vengrova S."/>
            <person name="Yoder R."/>
            <person name="Zeng Q."/>
            <person name="Allshire R."/>
            <person name="Baulcombe D."/>
            <person name="Birren B.W."/>
            <person name="Brown W."/>
            <person name="Ekwall K."/>
            <person name="Kellis M."/>
            <person name="Leatherwood J."/>
            <person name="Levin H."/>
            <person name="Margalit H."/>
            <person name="Martienssen R."/>
            <person name="Nieduszynski C.A."/>
            <person name="Spatafora J.W."/>
            <person name="Friedman N."/>
            <person name="Dalgaard J.Z."/>
            <person name="Baumann P."/>
            <person name="Niki H."/>
            <person name="Regev A."/>
            <person name="Nusbaum C."/>
        </authorList>
    </citation>
    <scope>NUCLEOTIDE SEQUENCE [LARGE SCALE GENOMIC DNA]</scope>
    <source>
        <strain evidence="3">yFS275 / FY16936</strain>
    </source>
</reference>
<dbReference type="AlphaFoldDB" id="B6JYC0"/>
<protein>
    <submittedName>
        <fullName evidence="1">Las1-like protein</fullName>
    </submittedName>
</protein>
<dbReference type="EMBL" id="KE651168">
    <property type="protein sequence ID" value="EEB06538.1"/>
    <property type="molecule type" value="Genomic_DNA"/>
</dbReference>
<accession>B6JYC0</accession>
<dbReference type="STRING" id="402676.B6JYC0"/>
<dbReference type="RefSeq" id="XP_002172831.1">
    <property type="nucleotide sequence ID" value="XM_002172795.2"/>
</dbReference>
<sequence length="484" mass="55164">MDYKVVPWRSTTEFLYLMSCFYAEDGTGEPPEAQSLYRGVEIVRAWSTRGRVPHSVESTSQLVMALLTEGPSQRLSLALSLSRFVSGLLDPIQQSQFAIPMSTLAKTLGLPAFFVEIRHAITHEELPSLPVLRVAAQRALQWLYEHYWIVTASVKPEDVEETERLNETAKTQVQTEIAQLLKTWRTWRKSHLHVSTLKSKNQQRYVKRALAVVDSIITIANTRLSYIPASIVNDELQNDLTFALETTNLQYVIDCFLEKKALIPAGVNDIRLFPSVQKLWIVLIQAITEEQPHFLPGLIGALWSEIDEYSKAEEEDPWTRVKMSKEDEEKDEETRSALSFYAKWYSLLVAEAYTDQPWARSATLTQTQLASVLETCLQRSDPYTRIIIDDLVSLDEELEKRYKPLCAFRGDQIHFVVSDENEQGTNDAANVTIEQMRQTVHEFSQRLSSIAAPSSENDASVRVFANRKWVIGPEELVPIGQVIR</sequence>
<name>B6JYC0_SCHJY</name>
<evidence type="ECO:0000313" key="3">
    <source>
        <dbReference type="Proteomes" id="UP000001744"/>
    </source>
</evidence>
<gene>
    <name evidence="2" type="primary">las1</name>
    <name evidence="1" type="ORF">SJAG_01581</name>
</gene>
<dbReference type="Pfam" id="PF04031">
    <property type="entry name" value="Las1"/>
    <property type="match status" value="1"/>
</dbReference>
<keyword evidence="3" id="KW-1185">Reference proteome</keyword>
<dbReference type="PANTHER" id="PTHR15002:SF0">
    <property type="entry name" value="RIBOSOMAL BIOGENESIS PROTEIN LAS1L"/>
    <property type="match status" value="1"/>
</dbReference>
<dbReference type="PANTHER" id="PTHR15002">
    <property type="entry name" value="RIBOSOMAL BIOGENESIS PROTEIN LAS1L"/>
    <property type="match status" value="1"/>
</dbReference>
<dbReference type="GO" id="GO:0000460">
    <property type="term" value="P:maturation of 5.8S rRNA"/>
    <property type="evidence" value="ECO:0000318"/>
    <property type="project" value="GO_Central"/>
</dbReference>
<dbReference type="GeneID" id="7048765"/>
<proteinExistence type="predicted"/>
<dbReference type="VEuPathDB" id="FungiDB:SJAG_01581"/>
<dbReference type="GO" id="GO:0090730">
    <property type="term" value="C:Las1 complex"/>
    <property type="evidence" value="ECO:0007669"/>
    <property type="project" value="InterPro"/>
</dbReference>
<dbReference type="OMA" id="WRKVNVS"/>
<evidence type="ECO:0000313" key="1">
    <source>
        <dbReference type="EMBL" id="EEB06538.1"/>
    </source>
</evidence>
<dbReference type="JaponicusDB" id="SJAG_01581">
    <property type="gene designation" value="las1"/>
</dbReference>
<organism evidence="1 3">
    <name type="scientific">Schizosaccharomyces japonicus (strain yFS275 / FY16936)</name>
    <name type="common">Fission yeast</name>
    <dbReference type="NCBI Taxonomy" id="402676"/>
    <lineage>
        <taxon>Eukaryota</taxon>
        <taxon>Fungi</taxon>
        <taxon>Dikarya</taxon>
        <taxon>Ascomycota</taxon>
        <taxon>Taphrinomycotina</taxon>
        <taxon>Schizosaccharomycetes</taxon>
        <taxon>Schizosaccharomycetales</taxon>
        <taxon>Schizosaccharomycetaceae</taxon>
        <taxon>Schizosaccharomyces</taxon>
    </lineage>
</organism>
<dbReference type="GO" id="GO:0005634">
    <property type="term" value="C:nucleus"/>
    <property type="evidence" value="ECO:0000318"/>
    <property type="project" value="GO_Central"/>
</dbReference>
<dbReference type="InterPro" id="IPR007174">
    <property type="entry name" value="Las1"/>
</dbReference>
<dbReference type="GO" id="GO:0000470">
    <property type="term" value="P:maturation of LSU-rRNA"/>
    <property type="evidence" value="ECO:0000318"/>
    <property type="project" value="GO_Central"/>
</dbReference>